<name>A0A0L0QKE3_VIRPA</name>
<keyword evidence="1" id="KW-0812">Transmembrane</keyword>
<comment type="caution">
    <text evidence="2">The sequence shown here is derived from an EMBL/GenBank/DDBJ whole genome shotgun (WGS) entry which is preliminary data.</text>
</comment>
<feature type="transmembrane region" description="Helical" evidence="1">
    <location>
        <begin position="44"/>
        <end position="61"/>
    </location>
</feature>
<evidence type="ECO:0000313" key="3">
    <source>
        <dbReference type="Proteomes" id="UP000036780"/>
    </source>
</evidence>
<proteinExistence type="predicted"/>
<keyword evidence="3" id="KW-1185">Reference proteome</keyword>
<dbReference type="AlphaFoldDB" id="A0A0L0QKE3"/>
<organism evidence="2 3">
    <name type="scientific">Virgibacillus pantothenticus</name>
    <dbReference type="NCBI Taxonomy" id="1473"/>
    <lineage>
        <taxon>Bacteria</taxon>
        <taxon>Bacillati</taxon>
        <taxon>Bacillota</taxon>
        <taxon>Bacilli</taxon>
        <taxon>Bacillales</taxon>
        <taxon>Bacillaceae</taxon>
        <taxon>Virgibacillus</taxon>
    </lineage>
</organism>
<accession>A0A0L0QKE3</accession>
<dbReference type="EMBL" id="LGTO01000007">
    <property type="protein sequence ID" value="KNE19047.1"/>
    <property type="molecule type" value="Genomic_DNA"/>
</dbReference>
<dbReference type="RefSeq" id="WP_050351549.1">
    <property type="nucleotide sequence ID" value="NZ_BOSN01000001.1"/>
</dbReference>
<evidence type="ECO:0000313" key="2">
    <source>
        <dbReference type="EMBL" id="KNE19047.1"/>
    </source>
</evidence>
<gene>
    <name evidence="2" type="ORF">AFK71_10825</name>
</gene>
<evidence type="ECO:0000256" key="1">
    <source>
        <dbReference type="SAM" id="Phobius"/>
    </source>
</evidence>
<keyword evidence="1" id="KW-0472">Membrane</keyword>
<sequence length="65" mass="7152">MNINKLNETIKQIGLFLWLNLTGLLFLIGLGTIVYGFYRINLTAGVFALGTVTILIALILAKERG</sequence>
<keyword evidence="1" id="KW-1133">Transmembrane helix</keyword>
<dbReference type="Proteomes" id="UP000036780">
    <property type="component" value="Unassembled WGS sequence"/>
</dbReference>
<dbReference type="GeneID" id="66872058"/>
<dbReference type="PATRIC" id="fig|1473.5.peg.684"/>
<protein>
    <submittedName>
        <fullName evidence="2">Uncharacterized protein</fullName>
    </submittedName>
</protein>
<feature type="transmembrane region" description="Helical" evidence="1">
    <location>
        <begin position="15"/>
        <end position="38"/>
    </location>
</feature>
<reference evidence="3" key="1">
    <citation type="submission" date="2015-07" db="EMBL/GenBank/DDBJ databases">
        <title>Fjat-10053 dsm26.</title>
        <authorList>
            <person name="Liu B."/>
            <person name="Wang J."/>
            <person name="Zhu Y."/>
            <person name="Liu G."/>
            <person name="Chen Q."/>
            <person name="Chen Z."/>
            <person name="Lan J."/>
            <person name="Che J."/>
            <person name="Ge C."/>
            <person name="Shi H."/>
            <person name="Pan Z."/>
            <person name="Liu X."/>
        </authorList>
    </citation>
    <scope>NUCLEOTIDE SEQUENCE [LARGE SCALE GENOMIC DNA]</scope>
    <source>
        <strain evidence="3">DSM 26</strain>
    </source>
</reference>